<dbReference type="Proteomes" id="UP000792575">
    <property type="component" value="Genome"/>
</dbReference>
<gene>
    <name evidence="1" type="ORF">AHEV_207</name>
</gene>
<proteinExistence type="predicted"/>
<name>A0A916NX87_9POXV</name>
<dbReference type="OrthoDB" id="15741at10239"/>
<sequence length="182" mass="21430">MENNTVTKHVGFNTIQLISKLRIQLESKQINNNIRQEIITNIKNNIVNKTDGVNYILSVDYKSILENELPLLKLNNLYTQEYVIKLPVTYLYFTKNQIVKTYISINEDVEMHVPIVIAYNKYIYCNVILDHNFTINVSEKILIFKNKEYKNRDECYIKITDIYSSDKNNKIPCKGILQDDEI</sequence>
<accession>A0A916NX87</accession>
<dbReference type="RefSeq" id="YP_008004030.1">
    <property type="nucleotide sequence ID" value="NC_021247.1"/>
</dbReference>
<dbReference type="GeneID" id="15614136"/>
<reference evidence="1" key="1">
    <citation type="journal article" date="2013" name="J. Virol.">
        <title>New Insights into the Evolution of Entomopoxvirinae from the Complete Genome Sequences of Four Entomopoxviruses Infecting Adoxophyes honmai, Choristoneura biennis, Choristoneura rosaceana, and Mythimna separata.</title>
        <authorList>
            <person name="Theze J."/>
            <person name="Takatsuka J."/>
            <person name="Li Z."/>
            <person name="Gallais J."/>
            <person name="Doucet D."/>
            <person name="Arif B."/>
            <person name="Nakai M."/>
            <person name="Herniou E.A."/>
        </authorList>
    </citation>
    <scope>NUCLEOTIDE SEQUENCE</scope>
    <source>
        <strain evidence="1">Tokyo</strain>
    </source>
</reference>
<organism evidence="1 2">
    <name type="scientific">Adoxophyes honmai entomopoxvirus 'L'</name>
    <dbReference type="NCBI Taxonomy" id="1293540"/>
    <lineage>
        <taxon>Viruses</taxon>
        <taxon>Varidnaviria</taxon>
        <taxon>Bamfordvirae</taxon>
        <taxon>Nucleocytoviricota</taxon>
        <taxon>Pokkesviricetes</taxon>
        <taxon>Chitovirales</taxon>
        <taxon>Poxviridae</taxon>
        <taxon>Entomopoxvirinae</taxon>
        <taxon>Betaentomopoxvirus</taxon>
        <taxon>Betaentomopoxvirus ahonmai</taxon>
    </lineage>
</organism>
<evidence type="ECO:0000313" key="1">
    <source>
        <dbReference type="EMBL" id="CCU55528.1"/>
    </source>
</evidence>
<protein>
    <submittedName>
        <fullName evidence="1">RNA polymerase RPO18</fullName>
    </submittedName>
</protein>
<dbReference type="KEGG" id="vg:15614136"/>
<evidence type="ECO:0000313" key="2">
    <source>
        <dbReference type="Proteomes" id="UP000792575"/>
    </source>
</evidence>
<keyword evidence="2" id="KW-1185">Reference proteome</keyword>
<dbReference type="EMBL" id="HF679131">
    <property type="protein sequence ID" value="CCU55528.1"/>
    <property type="molecule type" value="Genomic_DNA"/>
</dbReference>